<keyword evidence="2" id="KW-1185">Reference proteome</keyword>
<reference evidence="1 2" key="1">
    <citation type="submission" date="2017-08" db="EMBL/GenBank/DDBJ databases">
        <title>Comparative genomics of bacteria isolated from necrotic lesions of AOD affected trees.</title>
        <authorList>
            <person name="Doonan J."/>
            <person name="Denman S."/>
            <person name="McDonald J.E."/>
        </authorList>
    </citation>
    <scope>NUCLEOTIDE SEQUENCE [LARGE SCALE GENOMIC DNA]</scope>
    <source>
        <strain evidence="1 2">477</strain>
    </source>
</reference>
<dbReference type="KEGG" id="lbq:CKQ53_13175"/>
<accession>A0AAD0WMH5</accession>
<proteinExistence type="predicted"/>
<protein>
    <submittedName>
        <fullName evidence="1">Uncharacterized protein</fullName>
    </submittedName>
</protein>
<organism evidence="1 2">
    <name type="scientific">Lonsdalea britannica</name>
    <dbReference type="NCBI Taxonomy" id="1082704"/>
    <lineage>
        <taxon>Bacteria</taxon>
        <taxon>Pseudomonadati</taxon>
        <taxon>Pseudomonadota</taxon>
        <taxon>Gammaproteobacteria</taxon>
        <taxon>Enterobacterales</taxon>
        <taxon>Pectobacteriaceae</taxon>
        <taxon>Lonsdalea</taxon>
    </lineage>
</organism>
<name>A0AAD0WMH5_9GAMM</name>
<gene>
    <name evidence="1" type="ORF">CKQ53_13175</name>
</gene>
<evidence type="ECO:0000313" key="2">
    <source>
        <dbReference type="Proteomes" id="UP000263881"/>
    </source>
</evidence>
<dbReference type="Proteomes" id="UP000263881">
    <property type="component" value="Chromosome"/>
</dbReference>
<sequence length="83" mass="9158">MDASGQYPEQESPVTKSVENVDFKSCRNSTYGVYSQILGNYPAKEIVDTGILYVVKLWTNDGVITVSCSEPDGKKIVTQSSYK</sequence>
<dbReference type="EMBL" id="CP023009">
    <property type="protein sequence ID" value="AXW88852.1"/>
    <property type="molecule type" value="Genomic_DNA"/>
</dbReference>
<dbReference type="AlphaFoldDB" id="A0AAD0WMH5"/>
<evidence type="ECO:0000313" key="1">
    <source>
        <dbReference type="EMBL" id="AXW88852.1"/>
    </source>
</evidence>